<dbReference type="Pfam" id="PF19561">
    <property type="entry name" value="DUF6083"/>
    <property type="match status" value="1"/>
</dbReference>
<feature type="compositionally biased region" description="Low complexity" evidence="1">
    <location>
        <begin position="147"/>
        <end position="159"/>
    </location>
</feature>
<reference evidence="2" key="1">
    <citation type="submission" date="2023-02" db="EMBL/GenBank/DDBJ databases">
        <title>Kitasatospora phosalacinea NBRC 14362.</title>
        <authorList>
            <person name="Ichikawa N."/>
            <person name="Sato H."/>
            <person name="Tonouchi N."/>
        </authorList>
    </citation>
    <scope>NUCLEOTIDE SEQUENCE</scope>
    <source>
        <strain evidence="2">NBRC 14362</strain>
    </source>
</reference>
<accession>A0A9W6USS4</accession>
<proteinExistence type="predicted"/>
<dbReference type="Proteomes" id="UP001165143">
    <property type="component" value="Unassembled WGS sequence"/>
</dbReference>
<feature type="region of interest" description="Disordered" evidence="1">
    <location>
        <begin position="280"/>
        <end position="338"/>
    </location>
</feature>
<dbReference type="AlphaFoldDB" id="A0A9W6USS4"/>
<feature type="compositionally biased region" description="Low complexity" evidence="1">
    <location>
        <begin position="322"/>
        <end position="338"/>
    </location>
</feature>
<evidence type="ECO:0000313" key="3">
    <source>
        <dbReference type="Proteomes" id="UP001165143"/>
    </source>
</evidence>
<organism evidence="2 3">
    <name type="scientific">Kitasatospora phosalacinea</name>
    <dbReference type="NCBI Taxonomy" id="2065"/>
    <lineage>
        <taxon>Bacteria</taxon>
        <taxon>Bacillati</taxon>
        <taxon>Actinomycetota</taxon>
        <taxon>Actinomycetes</taxon>
        <taxon>Kitasatosporales</taxon>
        <taxon>Streptomycetaceae</taxon>
        <taxon>Kitasatospora</taxon>
    </lineage>
</organism>
<evidence type="ECO:0000313" key="2">
    <source>
        <dbReference type="EMBL" id="GLW58888.1"/>
    </source>
</evidence>
<dbReference type="EMBL" id="BSRX01000062">
    <property type="protein sequence ID" value="GLW58888.1"/>
    <property type="molecule type" value="Genomic_DNA"/>
</dbReference>
<feature type="region of interest" description="Disordered" evidence="1">
    <location>
        <begin position="135"/>
        <end position="159"/>
    </location>
</feature>
<protein>
    <submittedName>
        <fullName evidence="2">Uncharacterized protein</fullName>
    </submittedName>
</protein>
<gene>
    <name evidence="2" type="ORF">Kpho01_68980</name>
</gene>
<comment type="caution">
    <text evidence="2">The sequence shown here is derived from an EMBL/GenBank/DDBJ whole genome shotgun (WGS) entry which is preliminary data.</text>
</comment>
<feature type="region of interest" description="Disordered" evidence="1">
    <location>
        <begin position="1"/>
        <end position="23"/>
    </location>
</feature>
<name>A0A9W6USS4_9ACTN</name>
<dbReference type="RefSeq" id="WP_063737630.1">
    <property type="nucleotide sequence ID" value="NZ_BSRX01000062.1"/>
</dbReference>
<sequence>MAPTSCAPGFNWDGTRKGPATTRTLRIDPASPTRLLRAAAASACRWCGNHVEWCYRADGSPVPLHPAELPASDIPPPQRWHLASGLAHPGGGGSSWCRIAHTALCPATAPHTGPTTPALNTLRRALAVRTRRLTDLGFAPEPPHPATPTATGPTEAEPAAPQRPIVHMLHTHYLAPRPLPAIRCVAQTRTRDRCRHPATDPDEGRWTLMPVDPATTSPKHLAAHLLPADMAVYYLSDLPYAVQLRWRRQRCPIHDHSIAADTAITEWEPFDPFLHHAHIRTRLPTDPPPGPHPTTTDPASRPPSPAAHLVDADPACPPTAPAAPSRQSPPQSPSPVAQ</sequence>
<dbReference type="InterPro" id="IPR045729">
    <property type="entry name" value="DUF6083"/>
</dbReference>
<evidence type="ECO:0000256" key="1">
    <source>
        <dbReference type="SAM" id="MobiDB-lite"/>
    </source>
</evidence>